<organism evidence="3 4">
    <name type="scientific">Neodothiora populina</name>
    <dbReference type="NCBI Taxonomy" id="2781224"/>
    <lineage>
        <taxon>Eukaryota</taxon>
        <taxon>Fungi</taxon>
        <taxon>Dikarya</taxon>
        <taxon>Ascomycota</taxon>
        <taxon>Pezizomycotina</taxon>
        <taxon>Dothideomycetes</taxon>
        <taxon>Dothideomycetidae</taxon>
        <taxon>Dothideales</taxon>
        <taxon>Dothioraceae</taxon>
        <taxon>Neodothiora</taxon>
    </lineage>
</organism>
<dbReference type="CDD" id="cd00170">
    <property type="entry name" value="SEC14"/>
    <property type="match status" value="1"/>
</dbReference>
<feature type="domain" description="CRAL-TRIO" evidence="2">
    <location>
        <begin position="183"/>
        <end position="342"/>
    </location>
</feature>
<feature type="compositionally biased region" description="Low complexity" evidence="1">
    <location>
        <begin position="80"/>
        <end position="89"/>
    </location>
</feature>
<dbReference type="PROSITE" id="PS50191">
    <property type="entry name" value="CRAL_TRIO"/>
    <property type="match status" value="1"/>
</dbReference>
<reference evidence="3 4" key="1">
    <citation type="submission" date="2024-07" db="EMBL/GenBank/DDBJ databases">
        <title>Draft sequence of the Neodothiora populina.</title>
        <authorList>
            <person name="Drown D.D."/>
            <person name="Schuette U.S."/>
            <person name="Buechlein A.B."/>
            <person name="Rusch D.R."/>
            <person name="Winton L.W."/>
            <person name="Adams G.A."/>
        </authorList>
    </citation>
    <scope>NUCLEOTIDE SEQUENCE [LARGE SCALE GENOMIC DNA]</scope>
    <source>
        <strain evidence="3 4">CPC 39397</strain>
    </source>
</reference>
<feature type="compositionally biased region" description="Basic residues" evidence="1">
    <location>
        <begin position="62"/>
        <end position="74"/>
    </location>
</feature>
<feature type="compositionally biased region" description="Low complexity" evidence="1">
    <location>
        <begin position="41"/>
        <end position="59"/>
    </location>
</feature>
<gene>
    <name evidence="3" type="ORF">AAFC00_006544</name>
</gene>
<dbReference type="SUPFAM" id="SSF46938">
    <property type="entry name" value="CRAL/TRIO N-terminal domain"/>
    <property type="match status" value="1"/>
</dbReference>
<protein>
    <recommendedName>
        <fullName evidence="2">CRAL-TRIO domain-containing protein</fullName>
    </recommendedName>
</protein>
<dbReference type="PANTHER" id="PTHR46590">
    <property type="entry name" value="PHOSPHATIDYLINOSITOL TRANSFER PROTEIN CSR1-RELATED"/>
    <property type="match status" value="1"/>
</dbReference>
<sequence length="453" mass="50788">MPTQTPPGRPGNLTPEQEKKLKEFWIATLNVFGVDTETSDDASTTTASASGTATPATDAGGKHKKKMSLFKSKKTKDAESAASSSAADDASNDKHGQTREFKEAIASTSPETLRLAFWNMVKHDDPDALLLRFLRARKWDVHNALVMLIATMHWRAEEMHVDDDIMLHGEEGAFKRKDSDKDSADFLTQLRMGKSVIHGVDKEGRPVVTVRVRLHKGGEQTEKSLERYTVYTIETARMLLRGNVDTATIIFDMTSFSMANMDYAPVKFMIKCFEANYPESLGSVVVYKAPWVFNQIWRIIKGWLDPVVASKIHFAKNIDELQTYIPRDRIMKELDGDEAFEYKYIEPVAGENKVMEQGASQRATIEAERKSLVDAYERDTISWASDSGRGGSERSAVKDKLQENYWTLDPYLRARSHYDREGLLGEGGKLDFYPATKPTASSTTAATSNDDLD</sequence>
<feature type="region of interest" description="Disordered" evidence="1">
    <location>
        <begin position="426"/>
        <end position="453"/>
    </location>
</feature>
<dbReference type="InterPro" id="IPR011074">
    <property type="entry name" value="CRAL/TRIO_N_dom"/>
</dbReference>
<dbReference type="SMART" id="SM01100">
    <property type="entry name" value="CRAL_TRIO_N"/>
    <property type="match status" value="1"/>
</dbReference>
<feature type="compositionally biased region" description="Low complexity" evidence="1">
    <location>
        <begin position="439"/>
        <end position="453"/>
    </location>
</feature>
<feature type="compositionally biased region" description="Basic and acidic residues" evidence="1">
    <location>
        <begin position="91"/>
        <end position="103"/>
    </location>
</feature>
<dbReference type="SUPFAM" id="SSF52087">
    <property type="entry name" value="CRAL/TRIO domain"/>
    <property type="match status" value="1"/>
</dbReference>
<dbReference type="Proteomes" id="UP001562354">
    <property type="component" value="Unassembled WGS sequence"/>
</dbReference>
<dbReference type="InterPro" id="IPR052432">
    <property type="entry name" value="PITP/CRAL-TRIO"/>
</dbReference>
<dbReference type="Pfam" id="PF03765">
    <property type="entry name" value="CRAL_TRIO_N"/>
    <property type="match status" value="1"/>
</dbReference>
<dbReference type="Gene3D" id="3.40.525.10">
    <property type="entry name" value="CRAL-TRIO lipid binding domain"/>
    <property type="match status" value="1"/>
</dbReference>
<dbReference type="GeneID" id="95980243"/>
<evidence type="ECO:0000256" key="1">
    <source>
        <dbReference type="SAM" id="MobiDB-lite"/>
    </source>
</evidence>
<dbReference type="SMART" id="SM00516">
    <property type="entry name" value="SEC14"/>
    <property type="match status" value="1"/>
</dbReference>
<feature type="region of interest" description="Disordered" evidence="1">
    <location>
        <begin position="36"/>
        <end position="105"/>
    </location>
</feature>
<proteinExistence type="predicted"/>
<dbReference type="Pfam" id="PF00650">
    <property type="entry name" value="CRAL_TRIO"/>
    <property type="match status" value="1"/>
</dbReference>
<name>A0ABR3PAD0_9PEZI</name>
<dbReference type="EMBL" id="JBFMKM010000010">
    <property type="protein sequence ID" value="KAL1303103.1"/>
    <property type="molecule type" value="Genomic_DNA"/>
</dbReference>
<feature type="region of interest" description="Disordered" evidence="1">
    <location>
        <begin position="1"/>
        <end position="20"/>
    </location>
</feature>
<evidence type="ECO:0000259" key="2">
    <source>
        <dbReference type="PROSITE" id="PS50191"/>
    </source>
</evidence>
<evidence type="ECO:0000313" key="3">
    <source>
        <dbReference type="EMBL" id="KAL1303103.1"/>
    </source>
</evidence>
<dbReference type="PANTHER" id="PTHR46590:SF1">
    <property type="entry name" value="PHOSPHATIDYLINOSITOL TRANSFER PROTEIN CSR1"/>
    <property type="match status" value="1"/>
</dbReference>
<comment type="caution">
    <text evidence="3">The sequence shown here is derived from an EMBL/GenBank/DDBJ whole genome shotgun (WGS) entry which is preliminary data.</text>
</comment>
<accession>A0ABR3PAD0</accession>
<evidence type="ECO:0000313" key="4">
    <source>
        <dbReference type="Proteomes" id="UP001562354"/>
    </source>
</evidence>
<dbReference type="InterPro" id="IPR036273">
    <property type="entry name" value="CRAL/TRIO_N_dom_sf"/>
</dbReference>
<dbReference type="InterPro" id="IPR036865">
    <property type="entry name" value="CRAL-TRIO_dom_sf"/>
</dbReference>
<dbReference type="RefSeq" id="XP_069199378.1">
    <property type="nucleotide sequence ID" value="XM_069346511.1"/>
</dbReference>
<dbReference type="InterPro" id="IPR001251">
    <property type="entry name" value="CRAL-TRIO_dom"/>
</dbReference>
<keyword evidence="4" id="KW-1185">Reference proteome</keyword>